<reference evidence="2" key="1">
    <citation type="journal article" date="2021" name="PeerJ">
        <title>Extensive microbial diversity within the chicken gut microbiome revealed by metagenomics and culture.</title>
        <authorList>
            <person name="Gilroy R."/>
            <person name="Ravi A."/>
            <person name="Getino M."/>
            <person name="Pursley I."/>
            <person name="Horton D.L."/>
            <person name="Alikhan N.F."/>
            <person name="Baker D."/>
            <person name="Gharbi K."/>
            <person name="Hall N."/>
            <person name="Watson M."/>
            <person name="Adriaenssens E.M."/>
            <person name="Foster-Nyarko E."/>
            <person name="Jarju S."/>
            <person name="Secka A."/>
            <person name="Antonio M."/>
            <person name="Oren A."/>
            <person name="Chaudhuri R.R."/>
            <person name="La Ragione R."/>
            <person name="Hildebrand F."/>
            <person name="Pallen M.J."/>
        </authorList>
    </citation>
    <scope>NUCLEOTIDE SEQUENCE</scope>
    <source>
        <strain evidence="2">ChiGjej4B4-18154</strain>
    </source>
</reference>
<dbReference type="PROSITE" id="PS51186">
    <property type="entry name" value="GNAT"/>
    <property type="match status" value="1"/>
</dbReference>
<feature type="domain" description="N-acetyltransferase" evidence="1">
    <location>
        <begin position="14"/>
        <end position="166"/>
    </location>
</feature>
<dbReference type="Gene3D" id="3.40.630.30">
    <property type="match status" value="1"/>
</dbReference>
<gene>
    <name evidence="2" type="ORF">H9813_07675</name>
</gene>
<dbReference type="Pfam" id="PF13302">
    <property type="entry name" value="Acetyltransf_3"/>
    <property type="match status" value="1"/>
</dbReference>
<accession>A0A9D2IZK9</accession>
<dbReference type="SUPFAM" id="SSF55729">
    <property type="entry name" value="Acyl-CoA N-acyltransferases (Nat)"/>
    <property type="match status" value="1"/>
</dbReference>
<protein>
    <submittedName>
        <fullName evidence="2">GNAT family N-acetyltransferase</fullName>
    </submittedName>
</protein>
<evidence type="ECO:0000313" key="3">
    <source>
        <dbReference type="Proteomes" id="UP000824035"/>
    </source>
</evidence>
<proteinExistence type="predicted"/>
<evidence type="ECO:0000259" key="1">
    <source>
        <dbReference type="PROSITE" id="PS51186"/>
    </source>
</evidence>
<dbReference type="PANTHER" id="PTHR43792:SF1">
    <property type="entry name" value="N-ACETYLTRANSFERASE DOMAIN-CONTAINING PROTEIN"/>
    <property type="match status" value="1"/>
</dbReference>
<dbReference type="PANTHER" id="PTHR43792">
    <property type="entry name" value="GNAT FAMILY, PUTATIVE (AFU_ORTHOLOGUE AFUA_3G00765)-RELATED-RELATED"/>
    <property type="match status" value="1"/>
</dbReference>
<dbReference type="Proteomes" id="UP000824035">
    <property type="component" value="Unassembled WGS sequence"/>
</dbReference>
<comment type="caution">
    <text evidence="2">The sequence shown here is derived from an EMBL/GenBank/DDBJ whole genome shotgun (WGS) entry which is preliminary data.</text>
</comment>
<dbReference type="InterPro" id="IPR000182">
    <property type="entry name" value="GNAT_dom"/>
</dbReference>
<sequence length="172" mass="19799">MPPRAREQLETPRLIIRDFVPGDAADLHEILGDPETMKYCEPAYDFEKTRRFLASFCIARGGAMAAVHKQSAKVIGYMLFNETSPREYELGWFINRRFWRQGYAFEACQALIDYAFNVLGAQKVFAETVDPVGSIGLMQKLGMRPEELQHDPLNKTTRYIYALKNTEREVLI</sequence>
<dbReference type="GO" id="GO:0016747">
    <property type="term" value="F:acyltransferase activity, transferring groups other than amino-acyl groups"/>
    <property type="evidence" value="ECO:0007669"/>
    <property type="project" value="InterPro"/>
</dbReference>
<name>A0A9D2IZK9_9FIRM</name>
<dbReference type="InterPro" id="IPR016181">
    <property type="entry name" value="Acyl_CoA_acyltransferase"/>
</dbReference>
<organism evidence="2 3">
    <name type="scientific">Candidatus Allofournierella merdipullorum</name>
    <dbReference type="NCBI Taxonomy" id="2838595"/>
    <lineage>
        <taxon>Bacteria</taxon>
        <taxon>Bacillati</taxon>
        <taxon>Bacillota</taxon>
        <taxon>Clostridia</taxon>
        <taxon>Eubacteriales</taxon>
        <taxon>Oscillospiraceae</taxon>
        <taxon>Allofournierella</taxon>
    </lineage>
</organism>
<reference evidence="2" key="2">
    <citation type="submission" date="2021-04" db="EMBL/GenBank/DDBJ databases">
        <authorList>
            <person name="Gilroy R."/>
        </authorList>
    </citation>
    <scope>NUCLEOTIDE SEQUENCE</scope>
    <source>
        <strain evidence="2">ChiGjej4B4-18154</strain>
    </source>
</reference>
<dbReference type="InterPro" id="IPR051531">
    <property type="entry name" value="N-acetyltransferase"/>
</dbReference>
<evidence type="ECO:0000313" key="2">
    <source>
        <dbReference type="EMBL" id="HIZ31088.1"/>
    </source>
</evidence>
<dbReference type="EMBL" id="DXBV01000074">
    <property type="protein sequence ID" value="HIZ31088.1"/>
    <property type="molecule type" value="Genomic_DNA"/>
</dbReference>
<dbReference type="AlphaFoldDB" id="A0A9D2IZK9"/>